<accession>L8WEW8</accession>
<proteinExistence type="predicted"/>
<evidence type="ECO:0000313" key="2">
    <source>
        <dbReference type="Proteomes" id="UP000011668"/>
    </source>
</evidence>
<dbReference type="AlphaFoldDB" id="L8WEW8"/>
<evidence type="ECO:0000313" key="1">
    <source>
        <dbReference type="EMBL" id="ELU36731.1"/>
    </source>
</evidence>
<reference evidence="1 2" key="1">
    <citation type="journal article" date="2013" name="Nat. Commun.">
        <title>The evolution and pathogenic mechanisms of the rice sheath blight pathogen.</title>
        <authorList>
            <person name="Zheng A."/>
            <person name="Lin R."/>
            <person name="Xu L."/>
            <person name="Qin P."/>
            <person name="Tang C."/>
            <person name="Ai P."/>
            <person name="Zhang D."/>
            <person name="Liu Y."/>
            <person name="Sun Z."/>
            <person name="Feng H."/>
            <person name="Wang Y."/>
            <person name="Chen Y."/>
            <person name="Liang X."/>
            <person name="Fu R."/>
            <person name="Li Q."/>
            <person name="Zhang J."/>
            <person name="Yu X."/>
            <person name="Xie Z."/>
            <person name="Ding L."/>
            <person name="Guan P."/>
            <person name="Tang J."/>
            <person name="Liang Y."/>
            <person name="Wang S."/>
            <person name="Deng Q."/>
            <person name="Li S."/>
            <person name="Zhu J."/>
            <person name="Wang L."/>
            <person name="Liu H."/>
            <person name="Li P."/>
        </authorList>
    </citation>
    <scope>NUCLEOTIDE SEQUENCE [LARGE SCALE GENOMIC DNA]</scope>
    <source>
        <strain evidence="2">AG-1 IA</strain>
    </source>
</reference>
<dbReference type="EMBL" id="AFRT01003099">
    <property type="protein sequence ID" value="ELU36731.1"/>
    <property type="molecule type" value="Genomic_DNA"/>
</dbReference>
<dbReference type="HOGENOM" id="CLU_3108085_0_0_1"/>
<protein>
    <submittedName>
        <fullName evidence="1">Uncharacterized protein</fullName>
    </submittedName>
</protein>
<keyword evidence="2" id="KW-1185">Reference proteome</keyword>
<dbReference type="Proteomes" id="UP000011668">
    <property type="component" value="Unassembled WGS sequence"/>
</dbReference>
<comment type="caution">
    <text evidence="1">The sequence shown here is derived from an EMBL/GenBank/DDBJ whole genome shotgun (WGS) entry which is preliminary data.</text>
</comment>
<gene>
    <name evidence="1" type="ORF">AG1IA_09234</name>
</gene>
<sequence>MVFLSTQPVQAQFIFQSNLFSASTVQYIATLSTVNVQKRIYYTITQTAVSI</sequence>
<organism evidence="1 2">
    <name type="scientific">Thanatephorus cucumeris (strain AG1-IA)</name>
    <name type="common">Rice sheath blight fungus</name>
    <name type="synonym">Rhizoctonia solani</name>
    <dbReference type="NCBI Taxonomy" id="983506"/>
    <lineage>
        <taxon>Eukaryota</taxon>
        <taxon>Fungi</taxon>
        <taxon>Dikarya</taxon>
        <taxon>Basidiomycota</taxon>
        <taxon>Agaricomycotina</taxon>
        <taxon>Agaricomycetes</taxon>
        <taxon>Cantharellales</taxon>
        <taxon>Ceratobasidiaceae</taxon>
        <taxon>Rhizoctonia</taxon>
        <taxon>Rhizoctonia solani AG-1</taxon>
    </lineage>
</organism>
<name>L8WEW8_THACA</name>